<dbReference type="Gene3D" id="3.30.70.270">
    <property type="match status" value="1"/>
</dbReference>
<feature type="domain" description="EAL" evidence="2">
    <location>
        <begin position="58"/>
        <end position="308"/>
    </location>
</feature>
<dbReference type="Gene3D" id="3.10.580.10">
    <property type="entry name" value="CBS-domain"/>
    <property type="match status" value="1"/>
</dbReference>
<name>A0A4R6G627_9BURK</name>
<dbReference type="SUPFAM" id="SSF54631">
    <property type="entry name" value="CBS-domain pair"/>
    <property type="match status" value="1"/>
</dbReference>
<keyword evidence="1" id="KW-0129">CBS domain</keyword>
<dbReference type="Pfam" id="PF00990">
    <property type="entry name" value="GGDEF"/>
    <property type="match status" value="1"/>
</dbReference>
<evidence type="ECO:0000259" key="4">
    <source>
        <dbReference type="PROSITE" id="PS51371"/>
    </source>
</evidence>
<sequence length="664" mass="74737">MSSSPAKPSELEHIAFAEHALDISTMSLAQPLRFRTKETHLSPAANDVAIHESHPVTDDHLAQRLKEVIQKRELTPLFQPIIRMQTGEIIGYEGLIRGPSDSPLHSPLNLFKVARDCNLSVEVEHLCRRITLEKFAELQLPGKLFLNVSPECLVQPDVRHGETLGYIHEVGINPERVIIELTESQPTYDYDLLREAVTHYRAMGFRIAIDDLGEGFSSLRLWSELRPEYVKIDMHFVQGINQDPIKLQFVRSIQEIAEKSGTIVIAEGIETDAELLMIRDLGVAYGQGYKIARPTALPATTISTDLRNLLRHNGVAVYPHEAGRGHKMLTALKLLRSVPSVSPDIQNNRIYEMFNSDPTLEVLPVVSNGTPIGLITRANLIDRFARPYLRELHGKKSCTLFMDSNPLITDKNTALHALSQIIVDADRHHLFNGFIITDAGQYLGMGNAHDLMREITQMQINAARYANPLTLLPGNVPIYEHIDRLLENGTPFCACYVDLDHFKPYNDVYGYRKGDDILRLTGKILSGYCDPQRDFVGHIGGDDFIILFQNDDWEERCRTILDVFAAAIPDFYNEDDRKNAGYISEDRRGKKVFHALVTISLGLVKIEPGHYVSHHQIASAMADAKKQAKKIPGNSLFIDRRQGPWLNEKTDDDSAQLELIASLL</sequence>
<dbReference type="SUPFAM" id="SSF55073">
    <property type="entry name" value="Nucleotide cyclase"/>
    <property type="match status" value="1"/>
</dbReference>
<gene>
    <name evidence="5" type="ORF">EV677_1995</name>
</gene>
<dbReference type="SMART" id="SM00052">
    <property type="entry name" value="EAL"/>
    <property type="match status" value="1"/>
</dbReference>
<proteinExistence type="predicted"/>
<dbReference type="PROSITE" id="PS50887">
    <property type="entry name" value="GGDEF"/>
    <property type="match status" value="1"/>
</dbReference>
<dbReference type="InterPro" id="IPR000160">
    <property type="entry name" value="GGDEF_dom"/>
</dbReference>
<feature type="domain" description="CBS" evidence="4">
    <location>
        <begin position="334"/>
        <end position="392"/>
    </location>
</feature>
<dbReference type="AlphaFoldDB" id="A0A4R6G627"/>
<comment type="caution">
    <text evidence="5">The sequence shown here is derived from an EMBL/GenBank/DDBJ whole genome shotgun (WGS) entry which is preliminary data.</text>
</comment>
<dbReference type="SUPFAM" id="SSF141868">
    <property type="entry name" value="EAL domain-like"/>
    <property type="match status" value="1"/>
</dbReference>
<evidence type="ECO:0000313" key="5">
    <source>
        <dbReference type="EMBL" id="TDN89927.1"/>
    </source>
</evidence>
<dbReference type="PANTHER" id="PTHR33121:SF76">
    <property type="entry name" value="SIGNALING PROTEIN"/>
    <property type="match status" value="1"/>
</dbReference>
<feature type="domain" description="GGDEF" evidence="3">
    <location>
        <begin position="490"/>
        <end position="641"/>
    </location>
</feature>
<protein>
    <submittedName>
        <fullName evidence="5">Diguanylate cyclase (GGDEF)-like protein</fullName>
    </submittedName>
</protein>
<dbReference type="InterPro" id="IPR043128">
    <property type="entry name" value="Rev_trsase/Diguanyl_cyclase"/>
</dbReference>
<dbReference type="Proteomes" id="UP000294737">
    <property type="component" value="Unassembled WGS sequence"/>
</dbReference>
<evidence type="ECO:0000256" key="1">
    <source>
        <dbReference type="PROSITE-ProRule" id="PRU00703"/>
    </source>
</evidence>
<reference evidence="5 6" key="1">
    <citation type="submission" date="2019-03" db="EMBL/GenBank/DDBJ databases">
        <title>Genomic Encyclopedia of Type Strains, Phase IV (KMG-IV): sequencing the most valuable type-strain genomes for metagenomic binning, comparative biology and taxonomic classification.</title>
        <authorList>
            <person name="Goeker M."/>
        </authorList>
    </citation>
    <scope>NUCLEOTIDE SEQUENCE [LARGE SCALE GENOMIC DNA]</scope>
    <source>
        <strain evidence="5 6">DSM 18555</strain>
    </source>
</reference>
<evidence type="ECO:0000259" key="2">
    <source>
        <dbReference type="PROSITE" id="PS50883"/>
    </source>
</evidence>
<dbReference type="InterPro" id="IPR000644">
    <property type="entry name" value="CBS_dom"/>
</dbReference>
<dbReference type="CDD" id="cd04598">
    <property type="entry name" value="CBS_pair_GGDEF_EAL"/>
    <property type="match status" value="1"/>
</dbReference>
<evidence type="ECO:0000313" key="6">
    <source>
        <dbReference type="Proteomes" id="UP000294737"/>
    </source>
</evidence>
<evidence type="ECO:0000259" key="3">
    <source>
        <dbReference type="PROSITE" id="PS50887"/>
    </source>
</evidence>
<dbReference type="EMBL" id="SNWF01000005">
    <property type="protein sequence ID" value="TDN89927.1"/>
    <property type="molecule type" value="Genomic_DNA"/>
</dbReference>
<dbReference type="PROSITE" id="PS51371">
    <property type="entry name" value="CBS"/>
    <property type="match status" value="1"/>
</dbReference>
<dbReference type="InterPro" id="IPR001633">
    <property type="entry name" value="EAL_dom"/>
</dbReference>
<organism evidence="5 6">
    <name type="scientific">Herminiimonas fonticola</name>
    <dbReference type="NCBI Taxonomy" id="303380"/>
    <lineage>
        <taxon>Bacteria</taxon>
        <taxon>Pseudomonadati</taxon>
        <taxon>Pseudomonadota</taxon>
        <taxon>Betaproteobacteria</taxon>
        <taxon>Burkholderiales</taxon>
        <taxon>Oxalobacteraceae</taxon>
        <taxon>Herminiimonas</taxon>
    </lineage>
</organism>
<keyword evidence="6" id="KW-1185">Reference proteome</keyword>
<dbReference type="SMART" id="SM00267">
    <property type="entry name" value="GGDEF"/>
    <property type="match status" value="1"/>
</dbReference>
<dbReference type="InterPro" id="IPR035919">
    <property type="entry name" value="EAL_sf"/>
</dbReference>
<dbReference type="InterPro" id="IPR050706">
    <property type="entry name" value="Cyclic-di-GMP_PDE-like"/>
</dbReference>
<dbReference type="InterPro" id="IPR046342">
    <property type="entry name" value="CBS_dom_sf"/>
</dbReference>
<dbReference type="NCBIfam" id="TIGR00254">
    <property type="entry name" value="GGDEF"/>
    <property type="match status" value="1"/>
</dbReference>
<dbReference type="CDD" id="cd01949">
    <property type="entry name" value="GGDEF"/>
    <property type="match status" value="1"/>
</dbReference>
<dbReference type="Pfam" id="PF00563">
    <property type="entry name" value="EAL"/>
    <property type="match status" value="1"/>
</dbReference>
<dbReference type="CDD" id="cd01948">
    <property type="entry name" value="EAL"/>
    <property type="match status" value="1"/>
</dbReference>
<dbReference type="RefSeq" id="WP_241523058.1">
    <property type="nucleotide sequence ID" value="NZ_PTLZ01000002.1"/>
</dbReference>
<dbReference type="PROSITE" id="PS50883">
    <property type="entry name" value="EAL"/>
    <property type="match status" value="1"/>
</dbReference>
<dbReference type="Gene3D" id="3.20.20.450">
    <property type="entry name" value="EAL domain"/>
    <property type="match status" value="1"/>
</dbReference>
<dbReference type="PANTHER" id="PTHR33121">
    <property type="entry name" value="CYCLIC DI-GMP PHOSPHODIESTERASE PDEF"/>
    <property type="match status" value="1"/>
</dbReference>
<dbReference type="GO" id="GO:0071111">
    <property type="term" value="F:cyclic-guanylate-specific phosphodiesterase activity"/>
    <property type="evidence" value="ECO:0007669"/>
    <property type="project" value="InterPro"/>
</dbReference>
<accession>A0A4R6G627</accession>
<dbReference type="InterPro" id="IPR029787">
    <property type="entry name" value="Nucleotide_cyclase"/>
</dbReference>